<protein>
    <submittedName>
        <fullName evidence="2">Uncharacterized protein</fullName>
    </submittedName>
</protein>
<gene>
    <name evidence="2" type="ORF">M6B38_288920</name>
</gene>
<comment type="caution">
    <text evidence="2">The sequence shown here is derived from an EMBL/GenBank/DDBJ whole genome shotgun (WGS) entry which is preliminary data.</text>
</comment>
<organism evidence="2 3">
    <name type="scientific">Iris pallida</name>
    <name type="common">Sweet iris</name>
    <dbReference type="NCBI Taxonomy" id="29817"/>
    <lineage>
        <taxon>Eukaryota</taxon>
        <taxon>Viridiplantae</taxon>
        <taxon>Streptophyta</taxon>
        <taxon>Embryophyta</taxon>
        <taxon>Tracheophyta</taxon>
        <taxon>Spermatophyta</taxon>
        <taxon>Magnoliopsida</taxon>
        <taxon>Liliopsida</taxon>
        <taxon>Asparagales</taxon>
        <taxon>Iridaceae</taxon>
        <taxon>Iridoideae</taxon>
        <taxon>Irideae</taxon>
        <taxon>Iris</taxon>
    </lineage>
</organism>
<dbReference type="Proteomes" id="UP001140949">
    <property type="component" value="Unassembled WGS sequence"/>
</dbReference>
<feature type="compositionally biased region" description="Basic and acidic residues" evidence="1">
    <location>
        <begin position="99"/>
        <end position="112"/>
    </location>
</feature>
<feature type="compositionally biased region" description="Basic residues" evidence="1">
    <location>
        <begin position="164"/>
        <end position="180"/>
    </location>
</feature>
<keyword evidence="3" id="KW-1185">Reference proteome</keyword>
<dbReference type="AlphaFoldDB" id="A0AAX6HWE6"/>
<name>A0AAX6HWE6_IRIPA</name>
<reference evidence="2" key="1">
    <citation type="journal article" date="2023" name="GigaByte">
        <title>Genome assembly of the bearded iris, Iris pallida Lam.</title>
        <authorList>
            <person name="Bruccoleri R.E."/>
            <person name="Oakeley E.J."/>
            <person name="Faust A.M.E."/>
            <person name="Altorfer M."/>
            <person name="Dessus-Babus S."/>
            <person name="Burckhardt D."/>
            <person name="Oertli M."/>
            <person name="Naumann U."/>
            <person name="Petersen F."/>
            <person name="Wong J."/>
        </authorList>
    </citation>
    <scope>NUCLEOTIDE SEQUENCE</scope>
    <source>
        <strain evidence="2">GSM-AAB239-AS_SAM_17_03QT</strain>
    </source>
</reference>
<evidence type="ECO:0000313" key="2">
    <source>
        <dbReference type="EMBL" id="KAJ6845380.1"/>
    </source>
</evidence>
<reference evidence="2" key="2">
    <citation type="submission" date="2023-04" db="EMBL/GenBank/DDBJ databases">
        <authorList>
            <person name="Bruccoleri R.E."/>
            <person name="Oakeley E.J."/>
            <person name="Faust A.-M."/>
            <person name="Dessus-Babus S."/>
            <person name="Altorfer M."/>
            <person name="Burckhardt D."/>
            <person name="Oertli M."/>
            <person name="Naumann U."/>
            <person name="Petersen F."/>
            <person name="Wong J."/>
        </authorList>
    </citation>
    <scope>NUCLEOTIDE SEQUENCE</scope>
    <source>
        <strain evidence="2">GSM-AAB239-AS_SAM_17_03QT</strain>
        <tissue evidence="2">Leaf</tissue>
    </source>
</reference>
<feature type="compositionally biased region" description="Basic and acidic residues" evidence="1">
    <location>
        <begin position="121"/>
        <end position="133"/>
    </location>
</feature>
<feature type="compositionally biased region" description="Low complexity" evidence="1">
    <location>
        <begin position="53"/>
        <end position="65"/>
    </location>
</feature>
<accession>A0AAX6HWE6</accession>
<evidence type="ECO:0000256" key="1">
    <source>
        <dbReference type="SAM" id="MobiDB-lite"/>
    </source>
</evidence>
<feature type="region of interest" description="Disordered" evidence="1">
    <location>
        <begin position="17"/>
        <end position="185"/>
    </location>
</feature>
<evidence type="ECO:0000313" key="3">
    <source>
        <dbReference type="Proteomes" id="UP001140949"/>
    </source>
</evidence>
<proteinExistence type="predicted"/>
<sequence>MVEAGLLSKLPQLMRDKAFAKDQHSRGSSSPSPLVKTQYPLQSSHFLPFLVGSSTTTTRPPATKSTNKRSHPVQPLHEARQHQTHSRKWRGALAPESTVDLHEPQERVRGSPRDSGQPGGVHDRKEGRRERPLFRGRLGRSWHGMTSPDARSSPPTCSWSSRTGARRRRGRGCHRRRGRGRSCPASSSWLCWGAPREEEGAQAAAWWSRTRGGRGWECTRVRRRESVFVRAIRR</sequence>
<dbReference type="EMBL" id="JANAVB010006232">
    <property type="protein sequence ID" value="KAJ6845380.1"/>
    <property type="molecule type" value="Genomic_DNA"/>
</dbReference>